<dbReference type="PANTHER" id="PTHR36507">
    <property type="entry name" value="BLL1555 PROTEIN"/>
    <property type="match status" value="1"/>
</dbReference>
<keyword evidence="3" id="KW-0732">Signal</keyword>
<dbReference type="RefSeq" id="WP_062302777.1">
    <property type="nucleotide sequence ID" value="NZ_LRPB01000048.1"/>
</dbReference>
<dbReference type="GO" id="GO:0005507">
    <property type="term" value="F:copper ion binding"/>
    <property type="evidence" value="ECO:0007669"/>
    <property type="project" value="InterPro"/>
</dbReference>
<dbReference type="PANTHER" id="PTHR36507:SF1">
    <property type="entry name" value="BLL1555 PROTEIN"/>
    <property type="match status" value="1"/>
</dbReference>
<dbReference type="SUPFAM" id="SSF49503">
    <property type="entry name" value="Cupredoxins"/>
    <property type="match status" value="1"/>
</dbReference>
<feature type="chain" id="PRO_5007574858" description="Blue (type 1) copper domain-containing protein" evidence="3">
    <location>
        <begin position="24"/>
        <end position="120"/>
    </location>
</feature>
<protein>
    <recommendedName>
        <fullName evidence="4">Blue (type 1) copper domain-containing protein</fullName>
    </recommendedName>
</protein>
<evidence type="ECO:0000256" key="2">
    <source>
        <dbReference type="ARBA" id="ARBA00023008"/>
    </source>
</evidence>
<dbReference type="AlphaFoldDB" id="A0A150XM11"/>
<evidence type="ECO:0000256" key="1">
    <source>
        <dbReference type="ARBA" id="ARBA00022723"/>
    </source>
</evidence>
<dbReference type="Gene3D" id="2.60.40.420">
    <property type="entry name" value="Cupredoxins - blue copper proteins"/>
    <property type="match status" value="1"/>
</dbReference>
<dbReference type="GO" id="GO:0009055">
    <property type="term" value="F:electron transfer activity"/>
    <property type="evidence" value="ECO:0007669"/>
    <property type="project" value="InterPro"/>
</dbReference>
<feature type="domain" description="Blue (type 1) copper" evidence="4">
    <location>
        <begin position="43"/>
        <end position="119"/>
    </location>
</feature>
<keyword evidence="2" id="KW-0186">Copper</keyword>
<dbReference type="Proteomes" id="UP000075663">
    <property type="component" value="Unassembled WGS sequence"/>
</dbReference>
<evidence type="ECO:0000259" key="4">
    <source>
        <dbReference type="Pfam" id="PF00127"/>
    </source>
</evidence>
<keyword evidence="1" id="KW-0479">Metal-binding</keyword>
<dbReference type="Pfam" id="PF00127">
    <property type="entry name" value="Copper-bind"/>
    <property type="match status" value="1"/>
</dbReference>
<dbReference type="EMBL" id="LRPB01000048">
    <property type="protein sequence ID" value="KYG79776.1"/>
    <property type="molecule type" value="Genomic_DNA"/>
</dbReference>
<feature type="signal peptide" evidence="3">
    <location>
        <begin position="1"/>
        <end position="23"/>
    </location>
</feature>
<proteinExistence type="predicted"/>
<reference evidence="5 6" key="1">
    <citation type="submission" date="2016-01" db="EMBL/GenBank/DDBJ databases">
        <title>Genome sequencing of Roseivirga seohaensis SW-152.</title>
        <authorList>
            <person name="Selvaratnam C."/>
            <person name="Thevarajoo S."/>
            <person name="Goh K.M."/>
            <person name="Ee R."/>
            <person name="Chan K.-G."/>
            <person name="Chong C.S."/>
        </authorList>
    </citation>
    <scope>NUCLEOTIDE SEQUENCE [LARGE SCALE GENOMIC DNA]</scope>
    <source>
        <strain evidence="5 6">SW-152</strain>
    </source>
</reference>
<dbReference type="STRING" id="1914963.AWW67_10675"/>
<comment type="caution">
    <text evidence="5">The sequence shown here is derived from an EMBL/GenBank/DDBJ whole genome shotgun (WGS) entry which is preliminary data.</text>
</comment>
<dbReference type="InterPro" id="IPR000923">
    <property type="entry name" value="BlueCu_1"/>
</dbReference>
<evidence type="ECO:0000313" key="5">
    <source>
        <dbReference type="EMBL" id="KYG79776.1"/>
    </source>
</evidence>
<dbReference type="InterPro" id="IPR008972">
    <property type="entry name" value="Cupredoxin"/>
</dbReference>
<organism evidence="5 6">
    <name type="scientific">Roseivirga seohaensis</name>
    <dbReference type="NCBI Taxonomy" id="1914963"/>
    <lineage>
        <taxon>Bacteria</taxon>
        <taxon>Pseudomonadati</taxon>
        <taxon>Bacteroidota</taxon>
        <taxon>Cytophagia</taxon>
        <taxon>Cytophagales</taxon>
        <taxon>Roseivirgaceae</taxon>
        <taxon>Roseivirga</taxon>
    </lineage>
</organism>
<name>A0A150XM11_9BACT</name>
<accession>A0A150XM11</accession>
<evidence type="ECO:0000313" key="6">
    <source>
        <dbReference type="Proteomes" id="UP000075663"/>
    </source>
</evidence>
<sequence>MKTIPISFISFILLFFTSSPAQIAENQAIESSIRIQKSQKHIIEIKQLKFIPDYIEVNKGDTITFINNDYVDHDVTEEKTKKWSSSLMKKGNSWSMAAKVDADYYCTLHVIMKGKIRVKK</sequence>
<evidence type="ECO:0000256" key="3">
    <source>
        <dbReference type="SAM" id="SignalP"/>
    </source>
</evidence>
<gene>
    <name evidence="5" type="ORF">AWW67_10675</name>
</gene>
<dbReference type="InterPro" id="IPR052721">
    <property type="entry name" value="ET_Amicyanin"/>
</dbReference>